<dbReference type="AlphaFoldDB" id="A0A919PU12"/>
<dbReference type="Gene3D" id="3.30.70.260">
    <property type="match status" value="1"/>
</dbReference>
<comment type="caution">
    <text evidence="2">The sequence shown here is derived from an EMBL/GenBank/DDBJ whole genome shotgun (WGS) entry which is preliminary data.</text>
</comment>
<gene>
    <name evidence="2" type="ORF">Dsi01nite_073070</name>
</gene>
<accession>A0A919PU12</accession>
<keyword evidence="3" id="KW-1185">Reference proteome</keyword>
<organism evidence="2 3">
    <name type="scientific">Dactylosporangium siamense</name>
    <dbReference type="NCBI Taxonomy" id="685454"/>
    <lineage>
        <taxon>Bacteria</taxon>
        <taxon>Bacillati</taxon>
        <taxon>Actinomycetota</taxon>
        <taxon>Actinomycetes</taxon>
        <taxon>Micromonosporales</taxon>
        <taxon>Micromonosporaceae</taxon>
        <taxon>Dactylosporangium</taxon>
    </lineage>
</organism>
<dbReference type="RefSeq" id="WP_203850958.1">
    <property type="nucleotide sequence ID" value="NZ_BAAAVW010000001.1"/>
</dbReference>
<protein>
    <recommendedName>
        <fullName evidence="1">ACT domain-containing protein</fullName>
    </recommendedName>
</protein>
<dbReference type="PROSITE" id="PS51671">
    <property type="entry name" value="ACT"/>
    <property type="match status" value="1"/>
</dbReference>
<evidence type="ECO:0000259" key="1">
    <source>
        <dbReference type="PROSITE" id="PS51671"/>
    </source>
</evidence>
<proteinExistence type="predicted"/>
<evidence type="ECO:0000313" key="3">
    <source>
        <dbReference type="Proteomes" id="UP000660611"/>
    </source>
</evidence>
<dbReference type="SUPFAM" id="SSF55021">
    <property type="entry name" value="ACT-like"/>
    <property type="match status" value="1"/>
</dbReference>
<dbReference type="Pfam" id="PF01842">
    <property type="entry name" value="ACT"/>
    <property type="match status" value="1"/>
</dbReference>
<evidence type="ECO:0000313" key="2">
    <source>
        <dbReference type="EMBL" id="GIG49266.1"/>
    </source>
</evidence>
<reference evidence="2" key="1">
    <citation type="submission" date="2021-01" db="EMBL/GenBank/DDBJ databases">
        <title>Whole genome shotgun sequence of Dactylosporangium siamense NBRC 106093.</title>
        <authorList>
            <person name="Komaki H."/>
            <person name="Tamura T."/>
        </authorList>
    </citation>
    <scope>NUCLEOTIDE SEQUENCE</scope>
    <source>
        <strain evidence="2">NBRC 106093</strain>
    </source>
</reference>
<name>A0A919PU12_9ACTN</name>
<dbReference type="CDD" id="cd02116">
    <property type="entry name" value="ACT"/>
    <property type="match status" value="1"/>
</dbReference>
<dbReference type="EMBL" id="BONQ01000115">
    <property type="protein sequence ID" value="GIG49266.1"/>
    <property type="molecule type" value="Genomic_DNA"/>
</dbReference>
<dbReference type="Proteomes" id="UP000660611">
    <property type="component" value="Unassembled WGS sequence"/>
</dbReference>
<sequence length="178" mass="18833">MTLWRIRATVDDRPGFLSVLTASLALRKVNILSVQVHTTESGAVDDFLVEAPDELSVADLAEAVRRGRGRDAWIAQADVRGLIDEPTRVLALAGKVLDGTATLEEAIASLLGDCDISWRADSSTGAEGYTATGMQLQDPAGGTLYVRRPAPPITPAEYARAHALVGLAQVAGRRNTAA</sequence>
<dbReference type="InterPro" id="IPR045865">
    <property type="entry name" value="ACT-like_dom_sf"/>
</dbReference>
<feature type="domain" description="ACT" evidence="1">
    <location>
        <begin position="5"/>
        <end position="84"/>
    </location>
</feature>
<dbReference type="InterPro" id="IPR002912">
    <property type="entry name" value="ACT_dom"/>
</dbReference>